<dbReference type="AlphaFoldDB" id="A0ABD2MYC8"/>
<dbReference type="Gene3D" id="3.50.50.60">
    <property type="entry name" value="FAD/NAD(P)-binding domain"/>
    <property type="match status" value="1"/>
</dbReference>
<feature type="domain" description="Glucose-methanol-choline oxidoreductase N-terminal" evidence="4">
    <location>
        <begin position="150"/>
        <end position="173"/>
    </location>
</feature>
<organism evidence="6 7">
    <name type="scientific">Cryptolaemus montrouzieri</name>
    <dbReference type="NCBI Taxonomy" id="559131"/>
    <lineage>
        <taxon>Eukaryota</taxon>
        <taxon>Metazoa</taxon>
        <taxon>Ecdysozoa</taxon>
        <taxon>Arthropoda</taxon>
        <taxon>Hexapoda</taxon>
        <taxon>Insecta</taxon>
        <taxon>Pterygota</taxon>
        <taxon>Neoptera</taxon>
        <taxon>Endopterygota</taxon>
        <taxon>Coleoptera</taxon>
        <taxon>Polyphaga</taxon>
        <taxon>Cucujiformia</taxon>
        <taxon>Coccinelloidea</taxon>
        <taxon>Coccinellidae</taxon>
        <taxon>Scymninae</taxon>
        <taxon>Scymnini</taxon>
        <taxon>Cryptolaemus</taxon>
    </lineage>
</organism>
<comment type="similarity">
    <text evidence="1 2">Belongs to the GMC oxidoreductase family.</text>
</comment>
<evidence type="ECO:0000259" key="5">
    <source>
        <dbReference type="PROSITE" id="PS00624"/>
    </source>
</evidence>
<dbReference type="PROSITE" id="PS00624">
    <property type="entry name" value="GMC_OXRED_2"/>
    <property type="match status" value="1"/>
</dbReference>
<evidence type="ECO:0000313" key="6">
    <source>
        <dbReference type="EMBL" id="KAL3271337.1"/>
    </source>
</evidence>
<name>A0ABD2MYC8_9CUCU</name>
<evidence type="ECO:0000259" key="4">
    <source>
        <dbReference type="PROSITE" id="PS00623"/>
    </source>
</evidence>
<gene>
    <name evidence="6" type="ORF">HHI36_021825</name>
</gene>
<keyword evidence="2" id="KW-0285">Flavoprotein</keyword>
<proteinExistence type="inferred from homology"/>
<comment type="caution">
    <text evidence="6">The sequence shown here is derived from an EMBL/GenBank/DDBJ whole genome shotgun (WGS) entry which is preliminary data.</text>
</comment>
<keyword evidence="2" id="KW-0274">FAD</keyword>
<accession>A0ABD2MYC8</accession>
<dbReference type="SUPFAM" id="SSF51905">
    <property type="entry name" value="FAD/NAD(P)-binding domain"/>
    <property type="match status" value="1"/>
</dbReference>
<evidence type="ECO:0000256" key="3">
    <source>
        <dbReference type="SAM" id="SignalP"/>
    </source>
</evidence>
<dbReference type="InterPro" id="IPR000172">
    <property type="entry name" value="GMC_OxRdtase_N"/>
</dbReference>
<dbReference type="Proteomes" id="UP001516400">
    <property type="component" value="Unassembled WGS sequence"/>
</dbReference>
<keyword evidence="7" id="KW-1185">Reference proteome</keyword>
<evidence type="ECO:0000256" key="1">
    <source>
        <dbReference type="ARBA" id="ARBA00010790"/>
    </source>
</evidence>
<sequence length="387" mass="43758">MVGFFYAAVLLFVFVDVHGTPFDDVENYIEEYQKGIDELLNLGDKYAPEKIKLEDRWQYNDTEVIEDPEEYDFIIVGSGAAGSVVANRLTEVPEWKTLLLEAGGYEDEITRIPGLSLDLLGTKYNWGYKSIPQKNWCFGKPDKRCVLEMGKAIGGSTVINGLLYTRGNAKDYDKWADLGNKGWCFDDVFPYFKKVEDAHLKTYDTKFHRYGGKIHLENSREELPLTETILEAAFELHIPFVDYNGKEQMGIGFSQGSTKEGKRWSAAKGYLNDITKRPNLSIKPFSHVTKILIDPHTKKAYGVQYLKDDKLYAAKATKEIILSTGALNTPKLLQLSGIGPKEHLEKFGIESLSDLEVGTPLRTHLGFPGLKFIFNNTKVKGRDEKKT</sequence>
<dbReference type="PROSITE" id="PS00623">
    <property type="entry name" value="GMC_OXRED_1"/>
    <property type="match status" value="1"/>
</dbReference>
<dbReference type="Pfam" id="PF00732">
    <property type="entry name" value="GMC_oxred_N"/>
    <property type="match status" value="1"/>
</dbReference>
<dbReference type="PANTHER" id="PTHR11552">
    <property type="entry name" value="GLUCOSE-METHANOL-CHOLINE GMC OXIDOREDUCTASE"/>
    <property type="match status" value="1"/>
</dbReference>
<keyword evidence="3" id="KW-0732">Signal</keyword>
<protein>
    <recommendedName>
        <fullName evidence="4 5">Glucose-methanol-choline oxidoreductase N-terminal domain-containing protein</fullName>
    </recommendedName>
</protein>
<evidence type="ECO:0000256" key="2">
    <source>
        <dbReference type="RuleBase" id="RU003968"/>
    </source>
</evidence>
<feature type="chain" id="PRO_5044757941" description="Glucose-methanol-choline oxidoreductase N-terminal domain-containing protein" evidence="3">
    <location>
        <begin position="20"/>
        <end position="387"/>
    </location>
</feature>
<evidence type="ECO:0000313" key="7">
    <source>
        <dbReference type="Proteomes" id="UP001516400"/>
    </source>
</evidence>
<feature type="domain" description="Glucose-methanol-choline oxidoreductase N-terminal" evidence="5">
    <location>
        <begin position="325"/>
        <end position="339"/>
    </location>
</feature>
<reference evidence="6 7" key="1">
    <citation type="journal article" date="2021" name="BMC Biol.">
        <title>Horizontally acquired antibacterial genes associated with adaptive radiation of ladybird beetles.</title>
        <authorList>
            <person name="Li H.S."/>
            <person name="Tang X.F."/>
            <person name="Huang Y.H."/>
            <person name="Xu Z.Y."/>
            <person name="Chen M.L."/>
            <person name="Du X.Y."/>
            <person name="Qiu B.Y."/>
            <person name="Chen P.T."/>
            <person name="Zhang W."/>
            <person name="Slipinski A."/>
            <person name="Escalona H.E."/>
            <person name="Waterhouse R.M."/>
            <person name="Zwick A."/>
            <person name="Pang H."/>
        </authorList>
    </citation>
    <scope>NUCLEOTIDE SEQUENCE [LARGE SCALE GENOMIC DNA]</scope>
    <source>
        <strain evidence="6">SYSU2018</strain>
    </source>
</reference>
<dbReference type="Gene3D" id="3.30.560.10">
    <property type="entry name" value="Glucose Oxidase, domain 3"/>
    <property type="match status" value="1"/>
</dbReference>
<dbReference type="InterPro" id="IPR012132">
    <property type="entry name" value="GMC_OxRdtase"/>
</dbReference>
<feature type="signal peptide" evidence="3">
    <location>
        <begin position="1"/>
        <end position="19"/>
    </location>
</feature>
<dbReference type="EMBL" id="JABFTP020000042">
    <property type="protein sequence ID" value="KAL3271337.1"/>
    <property type="molecule type" value="Genomic_DNA"/>
</dbReference>
<dbReference type="PANTHER" id="PTHR11552:SF158">
    <property type="entry name" value="GH23626P-RELATED"/>
    <property type="match status" value="1"/>
</dbReference>
<dbReference type="InterPro" id="IPR036188">
    <property type="entry name" value="FAD/NAD-bd_sf"/>
</dbReference>